<comment type="caution">
    <text evidence="7">The sequence shown here is derived from an EMBL/GenBank/DDBJ whole genome shotgun (WGS) entry which is preliminary data.</text>
</comment>
<keyword evidence="1" id="KW-1003">Cell membrane</keyword>
<dbReference type="SUPFAM" id="SSF48452">
    <property type="entry name" value="TPR-like"/>
    <property type="match status" value="1"/>
</dbReference>
<feature type="region of interest" description="Disordered" evidence="5">
    <location>
        <begin position="480"/>
        <end position="591"/>
    </location>
</feature>
<dbReference type="InterPro" id="IPR036465">
    <property type="entry name" value="vWFA_dom_sf"/>
</dbReference>
<dbReference type="Proteomes" id="UP001216907">
    <property type="component" value="Unassembled WGS sequence"/>
</dbReference>
<dbReference type="EMBL" id="JARRAG010000002">
    <property type="protein sequence ID" value="MDG3005086.1"/>
    <property type="molecule type" value="Genomic_DNA"/>
</dbReference>
<keyword evidence="4" id="KW-0472">Membrane</keyword>
<dbReference type="InterPro" id="IPR050768">
    <property type="entry name" value="UPF0353/GerABKA_families"/>
</dbReference>
<evidence type="ECO:0000259" key="6">
    <source>
        <dbReference type="PROSITE" id="PS50234"/>
    </source>
</evidence>
<dbReference type="Gene3D" id="1.25.40.10">
    <property type="entry name" value="Tetratricopeptide repeat domain"/>
    <property type="match status" value="1"/>
</dbReference>
<feature type="compositionally biased region" description="Basic and acidic residues" evidence="5">
    <location>
        <begin position="482"/>
        <end position="499"/>
    </location>
</feature>
<feature type="compositionally biased region" description="Basic and acidic residues" evidence="5">
    <location>
        <begin position="558"/>
        <end position="569"/>
    </location>
</feature>
<protein>
    <submittedName>
        <fullName evidence="7">VWA domain-containing protein</fullName>
    </submittedName>
</protein>
<organism evidence="7 8">
    <name type="scientific">Paludisphaera mucosa</name>
    <dbReference type="NCBI Taxonomy" id="3030827"/>
    <lineage>
        <taxon>Bacteria</taxon>
        <taxon>Pseudomonadati</taxon>
        <taxon>Planctomycetota</taxon>
        <taxon>Planctomycetia</taxon>
        <taxon>Isosphaerales</taxon>
        <taxon>Isosphaeraceae</taxon>
        <taxon>Paludisphaera</taxon>
    </lineage>
</organism>
<dbReference type="SMART" id="SM00327">
    <property type="entry name" value="VWA"/>
    <property type="match status" value="1"/>
</dbReference>
<evidence type="ECO:0000256" key="2">
    <source>
        <dbReference type="ARBA" id="ARBA00022692"/>
    </source>
</evidence>
<dbReference type="InterPro" id="IPR011990">
    <property type="entry name" value="TPR-like_helical_dom_sf"/>
</dbReference>
<keyword evidence="3" id="KW-1133">Transmembrane helix</keyword>
<accession>A0ABT6FBZ0</accession>
<dbReference type="SUPFAM" id="SSF53300">
    <property type="entry name" value="vWA-like"/>
    <property type="match status" value="1"/>
</dbReference>
<evidence type="ECO:0000313" key="8">
    <source>
        <dbReference type="Proteomes" id="UP001216907"/>
    </source>
</evidence>
<evidence type="ECO:0000256" key="3">
    <source>
        <dbReference type="ARBA" id="ARBA00022989"/>
    </source>
</evidence>
<keyword evidence="2" id="KW-0812">Transmembrane</keyword>
<evidence type="ECO:0000256" key="4">
    <source>
        <dbReference type="ARBA" id="ARBA00023136"/>
    </source>
</evidence>
<dbReference type="PROSITE" id="PS50234">
    <property type="entry name" value="VWFA"/>
    <property type="match status" value="1"/>
</dbReference>
<reference evidence="7 8" key="1">
    <citation type="submission" date="2023-03" db="EMBL/GenBank/DDBJ databases">
        <title>Paludisphaera mucosa sp. nov. a novel planctomycete from northern fen.</title>
        <authorList>
            <person name="Ivanova A."/>
        </authorList>
    </citation>
    <scope>NUCLEOTIDE SEQUENCE [LARGE SCALE GENOMIC DNA]</scope>
    <source>
        <strain evidence="7 8">Pla2</strain>
    </source>
</reference>
<evidence type="ECO:0000256" key="1">
    <source>
        <dbReference type="ARBA" id="ARBA00022475"/>
    </source>
</evidence>
<proteinExistence type="predicted"/>
<dbReference type="PANTHER" id="PTHR22550">
    <property type="entry name" value="SPORE GERMINATION PROTEIN"/>
    <property type="match status" value="1"/>
</dbReference>
<feature type="compositionally biased region" description="Basic and acidic residues" evidence="5">
    <location>
        <begin position="506"/>
        <end position="537"/>
    </location>
</feature>
<evidence type="ECO:0000256" key="5">
    <source>
        <dbReference type="SAM" id="MobiDB-lite"/>
    </source>
</evidence>
<evidence type="ECO:0000313" key="7">
    <source>
        <dbReference type="EMBL" id="MDG3005086.1"/>
    </source>
</evidence>
<name>A0ABT6FBZ0_9BACT</name>
<dbReference type="Pfam" id="PF13519">
    <property type="entry name" value="VWA_2"/>
    <property type="match status" value="1"/>
</dbReference>
<sequence length="591" mass="62834">MDFENPQRLWLLLGLPPLILWAWRAARLRARGWKVLGQWGAPPRDRSVGILIALTFAVLALARPRIGFAPDEPIGPGQDVILAFDVSRSMAAEDATPNRLGLAVETARSLVDVLAREPADRAGVVAFAGRGVLRCPLTQNMGAVVDAMDRLRPGDVKPGGTDLAAALDAAVEAFDPTESEEGRTVVVFTDGEDHEGRWEEALERAIARGVVVHAIALGDAEDGNPVPSGTPDQPLTYRGEPVVSRRNDAALDAIAERSGGAVLKLGLATADLGLLYRERIAPVALARRRASKAADRPERFPLFLAASLGFLIAACRPGDRVRRPRRFPRNAARSVILGLALTQVGADPAPETAAAAVARGRTAYDAGRFAEALAAFEAAAARAPDRAVPAYDVAATLYQMDRHAEAVARYQEARVRADAALRTKIDYALGNAAIGLGDLPNAVRHYDACLASTAPGEALDAVRSDAAINRRFALEQLQEAISRQDEPAPDDPSDRKDTPDGTPRGGEAKPDDGPGDDPEGRSGDADPSGGRETDRPSPRKRGGAGGDDPSPPGGSPDARLDDALEQIRDARRRRLPDEPPPDAPRAEGKDW</sequence>
<dbReference type="Gene3D" id="3.40.50.410">
    <property type="entry name" value="von Willebrand factor, type A domain"/>
    <property type="match status" value="1"/>
</dbReference>
<feature type="domain" description="VWFA" evidence="6">
    <location>
        <begin position="79"/>
        <end position="283"/>
    </location>
</feature>
<gene>
    <name evidence="7" type="ORF">PZE19_14960</name>
</gene>
<dbReference type="PANTHER" id="PTHR22550:SF5">
    <property type="entry name" value="LEUCINE ZIPPER PROTEIN 4"/>
    <property type="match status" value="1"/>
</dbReference>
<dbReference type="InterPro" id="IPR002035">
    <property type="entry name" value="VWF_A"/>
</dbReference>
<dbReference type="RefSeq" id="WP_277861435.1">
    <property type="nucleotide sequence ID" value="NZ_JARRAG010000002.1"/>
</dbReference>
<keyword evidence="8" id="KW-1185">Reference proteome</keyword>